<dbReference type="OrthoDB" id="3542908at2"/>
<evidence type="ECO:0000313" key="4">
    <source>
        <dbReference type="Proteomes" id="UP000054804"/>
    </source>
</evidence>
<gene>
    <name evidence="3" type="ORF">AT728_17115</name>
</gene>
<comment type="caution">
    <text evidence="3">The sequence shown here is derived from an EMBL/GenBank/DDBJ whole genome shotgun (WGS) entry which is preliminary data.</text>
</comment>
<name>A0A0W7WZW3_9ACTN</name>
<evidence type="ECO:0000256" key="1">
    <source>
        <dbReference type="SAM" id="MobiDB-lite"/>
    </source>
</evidence>
<reference evidence="3 4" key="1">
    <citation type="submission" date="2015-12" db="EMBL/GenBank/DDBJ databases">
        <title>Draft genome sequence of Streptomyces silvensis ATCC 53525, a producer of novel hormone antagonists.</title>
        <authorList>
            <person name="Johnston C.W."/>
            <person name="Li Y."/>
            <person name="Magarvey N.A."/>
        </authorList>
    </citation>
    <scope>NUCLEOTIDE SEQUENCE [LARGE SCALE GENOMIC DNA]</scope>
    <source>
        <strain evidence="3 4">ATCC 53525</strain>
    </source>
</reference>
<organism evidence="3 4">
    <name type="scientific">Streptomyces silvensis</name>
    <dbReference type="NCBI Taxonomy" id="1765722"/>
    <lineage>
        <taxon>Bacteria</taxon>
        <taxon>Bacillati</taxon>
        <taxon>Actinomycetota</taxon>
        <taxon>Actinomycetes</taxon>
        <taxon>Kitasatosporales</taxon>
        <taxon>Streptomycetaceae</taxon>
        <taxon>Streptomyces</taxon>
    </lineage>
</organism>
<dbReference type="Proteomes" id="UP000054804">
    <property type="component" value="Unassembled WGS sequence"/>
</dbReference>
<evidence type="ECO:0000313" key="3">
    <source>
        <dbReference type="EMBL" id="KUF16088.1"/>
    </source>
</evidence>
<proteinExistence type="predicted"/>
<feature type="transmembrane region" description="Helical" evidence="2">
    <location>
        <begin position="12"/>
        <end position="30"/>
    </location>
</feature>
<feature type="transmembrane region" description="Helical" evidence="2">
    <location>
        <begin position="36"/>
        <end position="58"/>
    </location>
</feature>
<keyword evidence="2" id="KW-0472">Membrane</keyword>
<keyword evidence="2" id="KW-1133">Transmembrane helix</keyword>
<keyword evidence="4" id="KW-1185">Reference proteome</keyword>
<dbReference type="EMBL" id="LOCL01000039">
    <property type="protein sequence ID" value="KUF16088.1"/>
    <property type="molecule type" value="Genomic_DNA"/>
</dbReference>
<dbReference type="AlphaFoldDB" id="A0A0W7WZW3"/>
<accession>A0A0W7WZW3</accession>
<keyword evidence="2" id="KW-0812">Transmembrane</keyword>
<dbReference type="RefSeq" id="WP_058849572.1">
    <property type="nucleotide sequence ID" value="NZ_LOCL01000039.1"/>
</dbReference>
<sequence>MPSQDTRNLLQCAVPTAAVGAIIAVVSGVVSGGKGALGAVIGTAVVVAFMGLGVYVLQRTAKSLPQLFQAMGMMLYVAQLLLLLLFMGLFKDTTLFNPKVFALALAVSTVVWMASQARAHMKAKIFYVDPEPEPSSAPSSAKSEKAEKSGSST</sequence>
<feature type="compositionally biased region" description="Basic and acidic residues" evidence="1">
    <location>
        <begin position="142"/>
        <end position="153"/>
    </location>
</feature>
<dbReference type="STRING" id="1765722.AT728_17115"/>
<feature type="transmembrane region" description="Helical" evidence="2">
    <location>
        <begin position="70"/>
        <end position="90"/>
    </location>
</feature>
<evidence type="ECO:0000256" key="2">
    <source>
        <dbReference type="SAM" id="Phobius"/>
    </source>
</evidence>
<protein>
    <submittedName>
        <fullName evidence="3">ATP synthase I</fullName>
    </submittedName>
</protein>
<feature type="region of interest" description="Disordered" evidence="1">
    <location>
        <begin position="130"/>
        <end position="153"/>
    </location>
</feature>
<feature type="transmembrane region" description="Helical" evidence="2">
    <location>
        <begin position="96"/>
        <end position="114"/>
    </location>
</feature>